<dbReference type="GO" id="GO:0003676">
    <property type="term" value="F:nucleic acid binding"/>
    <property type="evidence" value="ECO:0007669"/>
    <property type="project" value="InterPro"/>
</dbReference>
<accession>A0A843WS05</accession>
<dbReference type="AlphaFoldDB" id="A0A843WS05"/>
<proteinExistence type="predicted"/>
<name>A0A843WS05_COLES</name>
<dbReference type="Proteomes" id="UP000652761">
    <property type="component" value="Unassembled WGS sequence"/>
</dbReference>
<organism evidence="1 2">
    <name type="scientific">Colocasia esculenta</name>
    <name type="common">Wild taro</name>
    <name type="synonym">Arum esculentum</name>
    <dbReference type="NCBI Taxonomy" id="4460"/>
    <lineage>
        <taxon>Eukaryota</taxon>
        <taxon>Viridiplantae</taxon>
        <taxon>Streptophyta</taxon>
        <taxon>Embryophyta</taxon>
        <taxon>Tracheophyta</taxon>
        <taxon>Spermatophyta</taxon>
        <taxon>Magnoliopsida</taxon>
        <taxon>Liliopsida</taxon>
        <taxon>Araceae</taxon>
        <taxon>Aroideae</taxon>
        <taxon>Colocasieae</taxon>
        <taxon>Colocasia</taxon>
    </lineage>
</organism>
<evidence type="ECO:0000313" key="2">
    <source>
        <dbReference type="Proteomes" id="UP000652761"/>
    </source>
</evidence>
<dbReference type="Gene3D" id="3.30.110.20">
    <property type="entry name" value="Alba-like domain"/>
    <property type="match status" value="1"/>
</dbReference>
<protein>
    <submittedName>
        <fullName evidence="1">Uncharacterized protein</fullName>
    </submittedName>
</protein>
<dbReference type="SUPFAM" id="SSF82704">
    <property type="entry name" value="AlbA-like"/>
    <property type="match status" value="1"/>
</dbReference>
<sequence>MHRDNGHFHVRISKDDINIKEVERGIISLTHSLVFAPFGCEGRPGVVSRVLFPSVVKEDLVGYPGCCSFREKRMREIVLKPMGQAINKTVAIAEVIKVPSSGGVGGDEHEDEDS</sequence>
<keyword evidence="2" id="KW-1185">Reference proteome</keyword>
<reference evidence="1" key="1">
    <citation type="submission" date="2017-07" db="EMBL/GenBank/DDBJ databases">
        <title>Taro Niue Genome Assembly and Annotation.</title>
        <authorList>
            <person name="Atibalentja N."/>
            <person name="Keating K."/>
            <person name="Fields C.J."/>
        </authorList>
    </citation>
    <scope>NUCLEOTIDE SEQUENCE</scope>
    <source>
        <strain evidence="1">Niue_2</strain>
        <tissue evidence="1">Leaf</tissue>
    </source>
</reference>
<evidence type="ECO:0000313" key="1">
    <source>
        <dbReference type="EMBL" id="MQM13392.1"/>
    </source>
</evidence>
<dbReference type="InterPro" id="IPR036882">
    <property type="entry name" value="Alba-like_dom_sf"/>
</dbReference>
<gene>
    <name evidence="1" type="ORF">Taro_046320</name>
</gene>
<comment type="caution">
    <text evidence="1">The sequence shown here is derived from an EMBL/GenBank/DDBJ whole genome shotgun (WGS) entry which is preliminary data.</text>
</comment>
<dbReference type="EMBL" id="NMUH01005676">
    <property type="protein sequence ID" value="MQM13392.1"/>
    <property type="molecule type" value="Genomic_DNA"/>
</dbReference>